<keyword evidence="2 8" id="KW-0813">Transport</keyword>
<dbReference type="Pfam" id="PF00593">
    <property type="entry name" value="TonB_dep_Rec_b-barrel"/>
    <property type="match status" value="1"/>
</dbReference>
<dbReference type="SUPFAM" id="SSF56935">
    <property type="entry name" value="Porins"/>
    <property type="match status" value="1"/>
</dbReference>
<protein>
    <submittedName>
        <fullName evidence="13">Iron complex outermembrane receptor protein</fullName>
    </submittedName>
</protein>
<keyword evidence="10" id="KW-0732">Signal</keyword>
<dbReference type="Proteomes" id="UP000256779">
    <property type="component" value="Unassembled WGS sequence"/>
</dbReference>
<dbReference type="InterPro" id="IPR036942">
    <property type="entry name" value="Beta-barrel_TonB_sf"/>
</dbReference>
<feature type="chain" id="PRO_5017589703" evidence="10">
    <location>
        <begin position="20"/>
        <end position="975"/>
    </location>
</feature>
<dbReference type="InterPro" id="IPR008969">
    <property type="entry name" value="CarboxyPept-like_regulatory"/>
</dbReference>
<name>A0A3D9L5V2_MARFU</name>
<reference evidence="13 14" key="1">
    <citation type="submission" date="2018-07" db="EMBL/GenBank/DDBJ databases">
        <title>Genomic Encyclopedia of Type Strains, Phase IV (KMG-IV): sequencing the most valuable type-strain genomes for metagenomic binning, comparative biology and taxonomic classification.</title>
        <authorList>
            <person name="Goeker M."/>
        </authorList>
    </citation>
    <scope>NUCLEOTIDE SEQUENCE [LARGE SCALE GENOMIC DNA]</scope>
    <source>
        <strain evidence="13 14">DSM 4134</strain>
    </source>
</reference>
<feature type="domain" description="TonB-dependent receptor plug" evidence="12">
    <location>
        <begin position="113"/>
        <end position="219"/>
    </location>
</feature>
<dbReference type="FunFam" id="2.60.40.1120:FF:000003">
    <property type="entry name" value="Outer membrane protein Omp121"/>
    <property type="match status" value="1"/>
</dbReference>
<dbReference type="InterPro" id="IPR023997">
    <property type="entry name" value="TonB-dep_OMP_SusC/RagA_CS"/>
</dbReference>
<dbReference type="Gene3D" id="2.60.40.1120">
    <property type="entry name" value="Carboxypeptidase-like, regulatory domain"/>
    <property type="match status" value="1"/>
</dbReference>
<evidence type="ECO:0000313" key="14">
    <source>
        <dbReference type="Proteomes" id="UP000256779"/>
    </source>
</evidence>
<feature type="domain" description="TonB-dependent receptor-like beta-barrel" evidence="11">
    <location>
        <begin position="371"/>
        <end position="916"/>
    </location>
</feature>
<dbReference type="AlphaFoldDB" id="A0A3D9L5V2"/>
<dbReference type="InterPro" id="IPR023996">
    <property type="entry name" value="TonB-dep_OMP_SusC/RagA"/>
</dbReference>
<evidence type="ECO:0000256" key="5">
    <source>
        <dbReference type="ARBA" id="ARBA00023077"/>
    </source>
</evidence>
<dbReference type="Gene3D" id="2.170.130.10">
    <property type="entry name" value="TonB-dependent receptor, plug domain"/>
    <property type="match status" value="1"/>
</dbReference>
<dbReference type="Pfam" id="PF07715">
    <property type="entry name" value="Plug"/>
    <property type="match status" value="1"/>
</dbReference>
<evidence type="ECO:0000256" key="4">
    <source>
        <dbReference type="ARBA" id="ARBA00022692"/>
    </source>
</evidence>
<evidence type="ECO:0000256" key="7">
    <source>
        <dbReference type="ARBA" id="ARBA00023237"/>
    </source>
</evidence>
<comment type="similarity">
    <text evidence="8 9">Belongs to the TonB-dependent receptor family.</text>
</comment>
<evidence type="ECO:0000256" key="8">
    <source>
        <dbReference type="PROSITE-ProRule" id="PRU01360"/>
    </source>
</evidence>
<evidence type="ECO:0000256" key="6">
    <source>
        <dbReference type="ARBA" id="ARBA00023136"/>
    </source>
</evidence>
<evidence type="ECO:0000256" key="2">
    <source>
        <dbReference type="ARBA" id="ARBA00022448"/>
    </source>
</evidence>
<organism evidence="13 14">
    <name type="scientific">Marinoscillum furvescens DSM 4134</name>
    <dbReference type="NCBI Taxonomy" id="1122208"/>
    <lineage>
        <taxon>Bacteria</taxon>
        <taxon>Pseudomonadati</taxon>
        <taxon>Bacteroidota</taxon>
        <taxon>Cytophagia</taxon>
        <taxon>Cytophagales</taxon>
        <taxon>Reichenbachiellaceae</taxon>
        <taxon>Marinoscillum</taxon>
    </lineage>
</organism>
<evidence type="ECO:0000256" key="1">
    <source>
        <dbReference type="ARBA" id="ARBA00004571"/>
    </source>
</evidence>
<dbReference type="PROSITE" id="PS52016">
    <property type="entry name" value="TONB_DEPENDENT_REC_3"/>
    <property type="match status" value="1"/>
</dbReference>
<evidence type="ECO:0000256" key="3">
    <source>
        <dbReference type="ARBA" id="ARBA00022452"/>
    </source>
</evidence>
<keyword evidence="14" id="KW-1185">Reference proteome</keyword>
<dbReference type="GO" id="GO:0009279">
    <property type="term" value="C:cell outer membrane"/>
    <property type="evidence" value="ECO:0007669"/>
    <property type="project" value="UniProtKB-SubCell"/>
</dbReference>
<comment type="subcellular location">
    <subcellularLocation>
        <location evidence="1 8">Cell outer membrane</location>
        <topology evidence="1 8">Multi-pass membrane protein</topology>
    </subcellularLocation>
</comment>
<keyword evidence="4 8" id="KW-0812">Transmembrane</keyword>
<proteinExistence type="inferred from homology"/>
<dbReference type="InterPro" id="IPR039426">
    <property type="entry name" value="TonB-dep_rcpt-like"/>
</dbReference>
<dbReference type="SUPFAM" id="SSF49464">
    <property type="entry name" value="Carboxypeptidase regulatory domain-like"/>
    <property type="match status" value="1"/>
</dbReference>
<keyword evidence="5 9" id="KW-0798">TonB box</keyword>
<evidence type="ECO:0000259" key="11">
    <source>
        <dbReference type="Pfam" id="PF00593"/>
    </source>
</evidence>
<evidence type="ECO:0000313" key="13">
    <source>
        <dbReference type="EMBL" id="REE01567.1"/>
    </source>
</evidence>
<gene>
    <name evidence="13" type="ORF">C7460_10383</name>
</gene>
<keyword evidence="6 8" id="KW-0472">Membrane</keyword>
<comment type="caution">
    <text evidence="13">The sequence shown here is derived from an EMBL/GenBank/DDBJ whole genome shotgun (WGS) entry which is preliminary data.</text>
</comment>
<evidence type="ECO:0000256" key="9">
    <source>
        <dbReference type="RuleBase" id="RU003357"/>
    </source>
</evidence>
<dbReference type="OrthoDB" id="9768177at2"/>
<dbReference type="Pfam" id="PF13715">
    <property type="entry name" value="CarbopepD_reg_2"/>
    <property type="match status" value="1"/>
</dbReference>
<sequence length="975" mass="106204">MKKYLLLGLSLILSASLWAQERTVSGTVTDADTGEPVPGANVVVKGTTTGTITDFDGNYQLSVGENTTLVFTFVGYAPLEVAVGSRAVVDASLALDISELSEVVVVGYGSQQKKEITSSVVSLDEESFNKGNINDPSQLLQGKVPGLSVYNKGGDPNETSTIRLRGISTVGANTEPLVVIDGVIGASLNNVDPNDIETINVLKDGSAAAIYGSRGSSGVILVTTKSGKRGGGVSASYNTFVSAATVANEQPIMTPSEYIEAGGNDLGSRTDWQDEVTRTGWSNVHNLSVSGGSDKTTFRVSANYRNINGILEKSGFDQINTRASLNHYALNDRLKIGVNMSLTNRESNYSFNEALRYAVLFNPTAPIRNDQGNFFQAILFDNFNPVAILEQNINDGKRKEMNFNANLEYSLTDQLTVNANYGQQYGDDIRGEYYPRTSLFRGFNRGGLARRSVEDSRFTLFETYATYATGFSNVDLSVSAGYSFQEEEREDFYIELGDFPSDALGYYALETSGDRVTGKQLIDVASSATPESRIIAFFGRLNMTIDNGIFLNASIRREGSTKLGKDNQWGIFPAVGAGVDLTRYLDLGTFNVFKFRAGYGVTGSLPNESGLAQDLVEYDFQEGGRARLTRAANPDLKWEEKAEINVGIDFAAAGGKLSGTIDVYNRDISDFILERTVDAAIYETDRRFENAGKLNTKGIEVALNYQVANGSKFSWTPGIVASSYKTVLEEFIIDEQMRANLGAPGQNSTSMVRVAVGEEIGQIWGPVFTGDVEDGSQVLKDVNGDGNLNTAQGNALEDDGDFEQIGKGIPDLEIGWTNQITYGNWDLNAFFRGAFGHSLVNTFRAFYEPIDPGAINSYNRIKSDKQIPEITNAQFSSLYVEKADFFRLDNITLGYNFDMSSSSSFKSVRAYFSVQNAFTITDYSGIDPDPVLQDRGTVDNGGRLEGQPDVLSPGIDRRYNYFTARTFTLGLNVGF</sequence>
<dbReference type="InterPro" id="IPR000531">
    <property type="entry name" value="Beta-barrel_TonB"/>
</dbReference>
<evidence type="ECO:0000256" key="10">
    <source>
        <dbReference type="SAM" id="SignalP"/>
    </source>
</evidence>
<feature type="signal peptide" evidence="10">
    <location>
        <begin position="1"/>
        <end position="19"/>
    </location>
</feature>
<evidence type="ECO:0000259" key="12">
    <source>
        <dbReference type="Pfam" id="PF07715"/>
    </source>
</evidence>
<accession>A0A3D9L5V2</accession>
<keyword evidence="7 8" id="KW-0998">Cell outer membrane</keyword>
<keyword evidence="3 8" id="KW-1134">Transmembrane beta strand</keyword>
<keyword evidence="13" id="KW-0675">Receptor</keyword>
<dbReference type="InterPro" id="IPR012910">
    <property type="entry name" value="Plug_dom"/>
</dbReference>
<dbReference type="EMBL" id="QREG01000003">
    <property type="protein sequence ID" value="REE01567.1"/>
    <property type="molecule type" value="Genomic_DNA"/>
</dbReference>
<dbReference type="InterPro" id="IPR037066">
    <property type="entry name" value="Plug_dom_sf"/>
</dbReference>
<dbReference type="NCBIfam" id="TIGR04056">
    <property type="entry name" value="OMP_RagA_SusC"/>
    <property type="match status" value="1"/>
</dbReference>
<dbReference type="NCBIfam" id="TIGR04057">
    <property type="entry name" value="SusC_RagA_signa"/>
    <property type="match status" value="1"/>
</dbReference>
<dbReference type="Gene3D" id="2.40.170.20">
    <property type="entry name" value="TonB-dependent receptor, beta-barrel domain"/>
    <property type="match status" value="1"/>
</dbReference>
<dbReference type="RefSeq" id="WP_115866853.1">
    <property type="nucleotide sequence ID" value="NZ_QREG01000003.1"/>
</dbReference>